<organism evidence="1 2">
    <name type="scientific">Candidatus Woesebacteria bacterium RIFCSPHIGHO2_12_FULL_41_24</name>
    <dbReference type="NCBI Taxonomy" id="1802510"/>
    <lineage>
        <taxon>Bacteria</taxon>
        <taxon>Candidatus Woeseibacteriota</taxon>
    </lineage>
</organism>
<reference evidence="1 2" key="1">
    <citation type="journal article" date="2016" name="Nat. Commun.">
        <title>Thousands of microbial genomes shed light on interconnected biogeochemical processes in an aquifer system.</title>
        <authorList>
            <person name="Anantharaman K."/>
            <person name="Brown C.T."/>
            <person name="Hug L.A."/>
            <person name="Sharon I."/>
            <person name="Castelle C.J."/>
            <person name="Probst A.J."/>
            <person name="Thomas B.C."/>
            <person name="Singh A."/>
            <person name="Wilkins M.J."/>
            <person name="Karaoz U."/>
            <person name="Brodie E.L."/>
            <person name="Williams K.H."/>
            <person name="Hubbard S.S."/>
            <person name="Banfield J.F."/>
        </authorList>
    </citation>
    <scope>NUCLEOTIDE SEQUENCE [LARGE SCALE GENOMIC DNA]</scope>
</reference>
<dbReference type="Proteomes" id="UP000178603">
    <property type="component" value="Unassembled WGS sequence"/>
</dbReference>
<accession>A0A1F8ATA5</accession>
<dbReference type="AlphaFoldDB" id="A0A1F8ATA5"/>
<sequence>MEPEDTDKSVLQEQSRTIFYDLRQNLIKLRSQDQSGENTESLAAKVAELMTRLYDYHLSLYQLSGKSFNSAGPFWNG</sequence>
<comment type="caution">
    <text evidence="1">The sequence shown here is derived from an EMBL/GenBank/DDBJ whole genome shotgun (WGS) entry which is preliminary data.</text>
</comment>
<name>A0A1F8ATA5_9BACT</name>
<proteinExistence type="predicted"/>
<gene>
    <name evidence="1" type="ORF">A3E44_05090</name>
</gene>
<dbReference type="EMBL" id="MGGW01000007">
    <property type="protein sequence ID" value="OGM54993.1"/>
    <property type="molecule type" value="Genomic_DNA"/>
</dbReference>
<protein>
    <submittedName>
        <fullName evidence="1">Uncharacterized protein</fullName>
    </submittedName>
</protein>
<evidence type="ECO:0000313" key="2">
    <source>
        <dbReference type="Proteomes" id="UP000178603"/>
    </source>
</evidence>
<evidence type="ECO:0000313" key="1">
    <source>
        <dbReference type="EMBL" id="OGM54993.1"/>
    </source>
</evidence>